<proteinExistence type="predicted"/>
<dbReference type="InterPro" id="IPR017937">
    <property type="entry name" value="Thioredoxin_CS"/>
</dbReference>
<dbReference type="InterPro" id="IPR050553">
    <property type="entry name" value="Thioredoxin_ResA/DsbE_sf"/>
</dbReference>
<dbReference type="SUPFAM" id="SSF52833">
    <property type="entry name" value="Thioredoxin-like"/>
    <property type="match status" value="1"/>
</dbReference>
<organism evidence="7 8">
    <name type="scientific">Flavobacterium frigidimaris</name>
    <dbReference type="NCBI Taxonomy" id="262320"/>
    <lineage>
        <taxon>Bacteria</taxon>
        <taxon>Pseudomonadati</taxon>
        <taxon>Bacteroidota</taxon>
        <taxon>Flavobacteriia</taxon>
        <taxon>Flavobacteriales</taxon>
        <taxon>Flavobacteriaceae</taxon>
        <taxon>Flavobacterium</taxon>
    </lineage>
</organism>
<keyword evidence="5" id="KW-1133">Transmembrane helix</keyword>
<feature type="transmembrane region" description="Helical" evidence="5">
    <location>
        <begin position="39"/>
        <end position="61"/>
    </location>
</feature>
<dbReference type="CDD" id="cd02966">
    <property type="entry name" value="TlpA_like_family"/>
    <property type="match status" value="1"/>
</dbReference>
<evidence type="ECO:0000313" key="8">
    <source>
        <dbReference type="Proteomes" id="UP000198382"/>
    </source>
</evidence>
<dbReference type="InterPro" id="IPR036249">
    <property type="entry name" value="Thioredoxin-like_sf"/>
</dbReference>
<dbReference type="InterPro" id="IPR013766">
    <property type="entry name" value="Thioredoxin_domain"/>
</dbReference>
<evidence type="ECO:0000256" key="1">
    <source>
        <dbReference type="ARBA" id="ARBA00004196"/>
    </source>
</evidence>
<evidence type="ECO:0000256" key="5">
    <source>
        <dbReference type="SAM" id="Phobius"/>
    </source>
</evidence>
<dbReference type="EMBL" id="MUGV01000017">
    <property type="protein sequence ID" value="OXA79357.1"/>
    <property type="molecule type" value="Genomic_DNA"/>
</dbReference>
<reference evidence="7 8" key="1">
    <citation type="submission" date="2016-11" db="EMBL/GenBank/DDBJ databases">
        <title>Whole genomes of Flavobacteriaceae.</title>
        <authorList>
            <person name="Stine C."/>
            <person name="Li C."/>
            <person name="Tadesse D."/>
        </authorList>
    </citation>
    <scope>NUCLEOTIDE SEQUENCE [LARGE SCALE GENOMIC DNA]</scope>
    <source>
        <strain evidence="7 8">DSM 15937</strain>
    </source>
</reference>
<evidence type="ECO:0000313" key="7">
    <source>
        <dbReference type="EMBL" id="OXA79357.1"/>
    </source>
</evidence>
<dbReference type="Proteomes" id="UP000198382">
    <property type="component" value="Unassembled WGS sequence"/>
</dbReference>
<name>A0ABX4BRI6_FLAFR</name>
<sequence length="257" mass="30040">MVKEKEYLDAIESNKDETYFLYKNTSKIDLKYYFLFDIISNQMFICFIADKNFLILSVLNYNFAYFRRKKHHMKNLLVFIFVLILSNQVFSQNKLKVGGKAPKLNITDYLHNAPEDKSIEKKYILLEFWATWCATCLEEVPNLNKMQERFKDRKELVFVSITDESPEKTKKTLERVKFNSIVVSDQTKQALNDFVVDDAFGGYSLPKTILIDDKGIVRWIGKPYTINDTVINKFLDGKEILESDNTASNKPAEPTFK</sequence>
<dbReference type="PANTHER" id="PTHR42852">
    <property type="entry name" value="THIOL:DISULFIDE INTERCHANGE PROTEIN DSBE"/>
    <property type="match status" value="1"/>
</dbReference>
<dbReference type="Gene3D" id="3.40.30.10">
    <property type="entry name" value="Glutaredoxin"/>
    <property type="match status" value="1"/>
</dbReference>
<comment type="caution">
    <text evidence="7">The sequence shown here is derived from an EMBL/GenBank/DDBJ whole genome shotgun (WGS) entry which is preliminary data.</text>
</comment>
<keyword evidence="2" id="KW-0201">Cytochrome c-type biogenesis</keyword>
<dbReference type="PANTHER" id="PTHR42852:SF6">
    <property type="entry name" value="THIOL:DISULFIDE INTERCHANGE PROTEIN DSBE"/>
    <property type="match status" value="1"/>
</dbReference>
<dbReference type="InterPro" id="IPR000866">
    <property type="entry name" value="AhpC/TSA"/>
</dbReference>
<evidence type="ECO:0000256" key="3">
    <source>
        <dbReference type="ARBA" id="ARBA00023157"/>
    </source>
</evidence>
<keyword evidence="3" id="KW-1015">Disulfide bond</keyword>
<accession>A0ABX4BRI6</accession>
<keyword evidence="8" id="KW-1185">Reference proteome</keyword>
<dbReference type="PROSITE" id="PS51352">
    <property type="entry name" value="THIOREDOXIN_2"/>
    <property type="match status" value="1"/>
</dbReference>
<feature type="domain" description="Thioredoxin" evidence="6">
    <location>
        <begin position="95"/>
        <end position="240"/>
    </location>
</feature>
<feature type="transmembrane region" description="Helical" evidence="5">
    <location>
        <begin position="73"/>
        <end position="90"/>
    </location>
</feature>
<gene>
    <name evidence="7" type="ORF">B0A65_10395</name>
</gene>
<dbReference type="PROSITE" id="PS00194">
    <property type="entry name" value="THIOREDOXIN_1"/>
    <property type="match status" value="1"/>
</dbReference>
<keyword evidence="4" id="KW-0676">Redox-active center</keyword>
<evidence type="ECO:0000256" key="4">
    <source>
        <dbReference type="ARBA" id="ARBA00023284"/>
    </source>
</evidence>
<protein>
    <recommendedName>
        <fullName evidence="6">Thioredoxin domain-containing protein</fullName>
    </recommendedName>
</protein>
<comment type="subcellular location">
    <subcellularLocation>
        <location evidence="1">Cell envelope</location>
    </subcellularLocation>
</comment>
<evidence type="ECO:0000256" key="2">
    <source>
        <dbReference type="ARBA" id="ARBA00022748"/>
    </source>
</evidence>
<keyword evidence="5" id="KW-0472">Membrane</keyword>
<evidence type="ECO:0000259" key="6">
    <source>
        <dbReference type="PROSITE" id="PS51352"/>
    </source>
</evidence>
<dbReference type="Pfam" id="PF00578">
    <property type="entry name" value="AhpC-TSA"/>
    <property type="match status" value="1"/>
</dbReference>
<keyword evidence="5" id="KW-0812">Transmembrane</keyword>